<dbReference type="AlphaFoldDB" id="A0A0A9EZV7"/>
<dbReference type="EMBL" id="GBRH01196338">
    <property type="protein sequence ID" value="JAE01558.1"/>
    <property type="molecule type" value="Transcribed_RNA"/>
</dbReference>
<sequence>MVYFTSRIWKTFKARRKLAMLSCPVSDILRF</sequence>
<organism evidence="1">
    <name type="scientific">Arundo donax</name>
    <name type="common">Giant reed</name>
    <name type="synonym">Donax arundinaceus</name>
    <dbReference type="NCBI Taxonomy" id="35708"/>
    <lineage>
        <taxon>Eukaryota</taxon>
        <taxon>Viridiplantae</taxon>
        <taxon>Streptophyta</taxon>
        <taxon>Embryophyta</taxon>
        <taxon>Tracheophyta</taxon>
        <taxon>Spermatophyta</taxon>
        <taxon>Magnoliopsida</taxon>
        <taxon>Liliopsida</taxon>
        <taxon>Poales</taxon>
        <taxon>Poaceae</taxon>
        <taxon>PACMAD clade</taxon>
        <taxon>Arundinoideae</taxon>
        <taxon>Arundineae</taxon>
        <taxon>Arundo</taxon>
    </lineage>
</organism>
<reference evidence="1" key="2">
    <citation type="journal article" date="2015" name="Data Brief">
        <title>Shoot transcriptome of the giant reed, Arundo donax.</title>
        <authorList>
            <person name="Barrero R.A."/>
            <person name="Guerrero F.D."/>
            <person name="Moolhuijzen P."/>
            <person name="Goolsby J.A."/>
            <person name="Tidwell J."/>
            <person name="Bellgard S.E."/>
            <person name="Bellgard M.I."/>
        </authorList>
    </citation>
    <scope>NUCLEOTIDE SEQUENCE</scope>
    <source>
        <tissue evidence="1">Shoot tissue taken approximately 20 cm above the soil surface</tissue>
    </source>
</reference>
<reference evidence="1" key="1">
    <citation type="submission" date="2014-09" db="EMBL/GenBank/DDBJ databases">
        <authorList>
            <person name="Magalhaes I.L.F."/>
            <person name="Oliveira U."/>
            <person name="Santos F.R."/>
            <person name="Vidigal T.H.D.A."/>
            <person name="Brescovit A.D."/>
            <person name="Santos A.J."/>
        </authorList>
    </citation>
    <scope>NUCLEOTIDE SEQUENCE</scope>
    <source>
        <tissue evidence="1">Shoot tissue taken approximately 20 cm above the soil surface</tissue>
    </source>
</reference>
<evidence type="ECO:0000313" key="1">
    <source>
        <dbReference type="EMBL" id="JAE01558.1"/>
    </source>
</evidence>
<proteinExistence type="predicted"/>
<accession>A0A0A9EZV7</accession>
<protein>
    <submittedName>
        <fullName evidence="1">Uncharacterized protein</fullName>
    </submittedName>
</protein>
<name>A0A0A9EZV7_ARUDO</name>